<evidence type="ECO:0000313" key="8">
    <source>
        <dbReference type="Proteomes" id="UP000007798"/>
    </source>
</evidence>
<organism evidence="7 8">
    <name type="scientific">Drosophila willistoni</name>
    <name type="common">Fruit fly</name>
    <dbReference type="NCBI Taxonomy" id="7260"/>
    <lineage>
        <taxon>Eukaryota</taxon>
        <taxon>Metazoa</taxon>
        <taxon>Ecdysozoa</taxon>
        <taxon>Arthropoda</taxon>
        <taxon>Hexapoda</taxon>
        <taxon>Insecta</taxon>
        <taxon>Pterygota</taxon>
        <taxon>Neoptera</taxon>
        <taxon>Endopterygota</taxon>
        <taxon>Diptera</taxon>
        <taxon>Brachycera</taxon>
        <taxon>Muscomorpha</taxon>
        <taxon>Ephydroidea</taxon>
        <taxon>Drosophilidae</taxon>
        <taxon>Drosophila</taxon>
        <taxon>Sophophora</taxon>
    </lineage>
</organism>
<dbReference type="InterPro" id="IPR011009">
    <property type="entry name" value="Kinase-like_dom_sf"/>
</dbReference>
<dbReference type="PANTHER" id="PTHR24345:SF0">
    <property type="entry name" value="CELL CYCLE SERINE_THREONINE-PROTEIN KINASE CDC5_MSD2"/>
    <property type="match status" value="1"/>
</dbReference>
<accession>B4NGR8</accession>
<keyword evidence="3" id="KW-0547">Nucleotide-binding</keyword>
<feature type="domain" description="Protein kinase" evidence="6">
    <location>
        <begin position="17"/>
        <end position="283"/>
    </location>
</feature>
<reference evidence="7 8" key="1">
    <citation type="journal article" date="2007" name="Nature">
        <title>Evolution of genes and genomes on the Drosophila phylogeny.</title>
        <authorList>
            <consortium name="Drosophila 12 Genomes Consortium"/>
            <person name="Clark A.G."/>
            <person name="Eisen M.B."/>
            <person name="Smith D.R."/>
            <person name="Bergman C.M."/>
            <person name="Oliver B."/>
            <person name="Markow T.A."/>
            <person name="Kaufman T.C."/>
            <person name="Kellis M."/>
            <person name="Gelbart W."/>
            <person name="Iyer V.N."/>
            <person name="Pollard D.A."/>
            <person name="Sackton T.B."/>
            <person name="Larracuente A.M."/>
            <person name="Singh N.D."/>
            <person name="Abad J.P."/>
            <person name="Abt D.N."/>
            <person name="Adryan B."/>
            <person name="Aguade M."/>
            <person name="Akashi H."/>
            <person name="Anderson W.W."/>
            <person name="Aquadro C.F."/>
            <person name="Ardell D.H."/>
            <person name="Arguello R."/>
            <person name="Artieri C.G."/>
            <person name="Barbash D.A."/>
            <person name="Barker D."/>
            <person name="Barsanti P."/>
            <person name="Batterham P."/>
            <person name="Batzoglou S."/>
            <person name="Begun D."/>
            <person name="Bhutkar A."/>
            <person name="Blanco E."/>
            <person name="Bosak S.A."/>
            <person name="Bradley R.K."/>
            <person name="Brand A.D."/>
            <person name="Brent M.R."/>
            <person name="Brooks A.N."/>
            <person name="Brown R.H."/>
            <person name="Butlin R.K."/>
            <person name="Caggese C."/>
            <person name="Calvi B.R."/>
            <person name="Bernardo de Carvalho A."/>
            <person name="Caspi A."/>
            <person name="Castrezana S."/>
            <person name="Celniker S.E."/>
            <person name="Chang J.L."/>
            <person name="Chapple C."/>
            <person name="Chatterji S."/>
            <person name="Chinwalla A."/>
            <person name="Civetta A."/>
            <person name="Clifton S.W."/>
            <person name="Comeron J.M."/>
            <person name="Costello J.C."/>
            <person name="Coyne J.A."/>
            <person name="Daub J."/>
            <person name="David R.G."/>
            <person name="Delcher A.L."/>
            <person name="Delehaunty K."/>
            <person name="Do C.B."/>
            <person name="Ebling H."/>
            <person name="Edwards K."/>
            <person name="Eickbush T."/>
            <person name="Evans J.D."/>
            <person name="Filipski A."/>
            <person name="Findeiss S."/>
            <person name="Freyhult E."/>
            <person name="Fulton L."/>
            <person name="Fulton R."/>
            <person name="Garcia A.C."/>
            <person name="Gardiner A."/>
            <person name="Garfield D.A."/>
            <person name="Garvin B.E."/>
            <person name="Gibson G."/>
            <person name="Gilbert D."/>
            <person name="Gnerre S."/>
            <person name="Godfrey J."/>
            <person name="Good R."/>
            <person name="Gotea V."/>
            <person name="Gravely B."/>
            <person name="Greenberg A.J."/>
            <person name="Griffiths-Jones S."/>
            <person name="Gross S."/>
            <person name="Guigo R."/>
            <person name="Gustafson E.A."/>
            <person name="Haerty W."/>
            <person name="Hahn M.W."/>
            <person name="Halligan D.L."/>
            <person name="Halpern A.L."/>
            <person name="Halter G.M."/>
            <person name="Han M.V."/>
            <person name="Heger A."/>
            <person name="Hillier L."/>
            <person name="Hinrichs A.S."/>
            <person name="Holmes I."/>
            <person name="Hoskins R.A."/>
            <person name="Hubisz M.J."/>
            <person name="Hultmark D."/>
            <person name="Huntley M.A."/>
            <person name="Jaffe D.B."/>
            <person name="Jagadeeshan S."/>
            <person name="Jeck W.R."/>
            <person name="Johnson J."/>
            <person name="Jones C.D."/>
            <person name="Jordan W.C."/>
            <person name="Karpen G.H."/>
            <person name="Kataoka E."/>
            <person name="Keightley P.D."/>
            <person name="Kheradpour P."/>
            <person name="Kirkness E.F."/>
            <person name="Koerich L.B."/>
            <person name="Kristiansen K."/>
            <person name="Kudrna D."/>
            <person name="Kulathinal R.J."/>
            <person name="Kumar S."/>
            <person name="Kwok R."/>
            <person name="Lander E."/>
            <person name="Langley C.H."/>
            <person name="Lapoint R."/>
            <person name="Lazzaro B.P."/>
            <person name="Lee S.J."/>
            <person name="Levesque L."/>
            <person name="Li R."/>
            <person name="Lin C.F."/>
            <person name="Lin M.F."/>
            <person name="Lindblad-Toh K."/>
            <person name="Llopart A."/>
            <person name="Long M."/>
            <person name="Low L."/>
            <person name="Lozovsky E."/>
            <person name="Lu J."/>
            <person name="Luo M."/>
            <person name="Machado C.A."/>
            <person name="Makalowski W."/>
            <person name="Marzo M."/>
            <person name="Matsuda M."/>
            <person name="Matzkin L."/>
            <person name="McAllister B."/>
            <person name="McBride C.S."/>
            <person name="McKernan B."/>
            <person name="McKernan K."/>
            <person name="Mendez-Lago M."/>
            <person name="Minx P."/>
            <person name="Mollenhauer M.U."/>
            <person name="Montooth K."/>
            <person name="Mount S.M."/>
            <person name="Mu X."/>
            <person name="Myers E."/>
            <person name="Negre B."/>
            <person name="Newfeld S."/>
            <person name="Nielsen R."/>
            <person name="Noor M.A."/>
            <person name="O'Grady P."/>
            <person name="Pachter L."/>
            <person name="Papaceit M."/>
            <person name="Parisi M.J."/>
            <person name="Parisi M."/>
            <person name="Parts L."/>
            <person name="Pedersen J.S."/>
            <person name="Pesole G."/>
            <person name="Phillippy A.M."/>
            <person name="Ponting C.P."/>
            <person name="Pop M."/>
            <person name="Porcelli D."/>
            <person name="Powell J.R."/>
            <person name="Prohaska S."/>
            <person name="Pruitt K."/>
            <person name="Puig M."/>
            <person name="Quesneville H."/>
            <person name="Ram K.R."/>
            <person name="Rand D."/>
            <person name="Rasmussen M.D."/>
            <person name="Reed L.K."/>
            <person name="Reenan R."/>
            <person name="Reily A."/>
            <person name="Remington K.A."/>
            <person name="Rieger T.T."/>
            <person name="Ritchie M.G."/>
            <person name="Robin C."/>
            <person name="Rogers Y.H."/>
            <person name="Rohde C."/>
            <person name="Rozas J."/>
            <person name="Rubenfield M.J."/>
            <person name="Ruiz A."/>
            <person name="Russo S."/>
            <person name="Salzberg S.L."/>
            <person name="Sanchez-Gracia A."/>
            <person name="Saranga D.J."/>
            <person name="Sato H."/>
            <person name="Schaeffer S.W."/>
            <person name="Schatz M.C."/>
            <person name="Schlenke T."/>
            <person name="Schwartz R."/>
            <person name="Segarra C."/>
            <person name="Singh R.S."/>
            <person name="Sirot L."/>
            <person name="Sirota M."/>
            <person name="Sisneros N.B."/>
            <person name="Smith C.D."/>
            <person name="Smith T.F."/>
            <person name="Spieth J."/>
            <person name="Stage D.E."/>
            <person name="Stark A."/>
            <person name="Stephan W."/>
            <person name="Strausberg R.L."/>
            <person name="Strempel S."/>
            <person name="Sturgill D."/>
            <person name="Sutton G."/>
            <person name="Sutton G.G."/>
            <person name="Tao W."/>
            <person name="Teichmann S."/>
            <person name="Tobari Y.N."/>
            <person name="Tomimura Y."/>
            <person name="Tsolas J.M."/>
            <person name="Valente V.L."/>
            <person name="Venter E."/>
            <person name="Venter J.C."/>
            <person name="Vicario S."/>
            <person name="Vieira F.G."/>
            <person name="Vilella A.J."/>
            <person name="Villasante A."/>
            <person name="Walenz B."/>
            <person name="Wang J."/>
            <person name="Wasserman M."/>
            <person name="Watts T."/>
            <person name="Wilson D."/>
            <person name="Wilson R.K."/>
            <person name="Wing R.A."/>
            <person name="Wolfner M.F."/>
            <person name="Wong A."/>
            <person name="Wong G.K."/>
            <person name="Wu C.I."/>
            <person name="Wu G."/>
            <person name="Yamamoto D."/>
            <person name="Yang H.P."/>
            <person name="Yang S.P."/>
            <person name="Yorke J.A."/>
            <person name="Yoshida K."/>
            <person name="Zdobnov E."/>
            <person name="Zhang P."/>
            <person name="Zhang Y."/>
            <person name="Zimin A.V."/>
            <person name="Baldwin J."/>
            <person name="Abdouelleil A."/>
            <person name="Abdulkadir J."/>
            <person name="Abebe A."/>
            <person name="Abera B."/>
            <person name="Abreu J."/>
            <person name="Acer S.C."/>
            <person name="Aftuck L."/>
            <person name="Alexander A."/>
            <person name="An P."/>
            <person name="Anderson E."/>
            <person name="Anderson S."/>
            <person name="Arachi H."/>
            <person name="Azer M."/>
            <person name="Bachantsang P."/>
            <person name="Barry A."/>
            <person name="Bayul T."/>
            <person name="Berlin A."/>
            <person name="Bessette D."/>
            <person name="Bloom T."/>
            <person name="Blye J."/>
            <person name="Boguslavskiy L."/>
            <person name="Bonnet C."/>
            <person name="Boukhgalter B."/>
            <person name="Bourzgui I."/>
            <person name="Brown A."/>
            <person name="Cahill P."/>
            <person name="Channer S."/>
            <person name="Cheshatsang Y."/>
            <person name="Chuda L."/>
            <person name="Citroen M."/>
            <person name="Collymore A."/>
            <person name="Cooke P."/>
            <person name="Costello M."/>
            <person name="D'Aco K."/>
            <person name="Daza R."/>
            <person name="De Haan G."/>
            <person name="DeGray S."/>
            <person name="DeMaso C."/>
            <person name="Dhargay N."/>
            <person name="Dooley K."/>
            <person name="Dooley E."/>
            <person name="Doricent M."/>
            <person name="Dorje P."/>
            <person name="Dorjee K."/>
            <person name="Dupes A."/>
            <person name="Elong R."/>
            <person name="Falk J."/>
            <person name="Farina A."/>
            <person name="Faro S."/>
            <person name="Ferguson D."/>
            <person name="Fisher S."/>
            <person name="Foley C.D."/>
            <person name="Franke A."/>
            <person name="Friedrich D."/>
            <person name="Gadbois L."/>
            <person name="Gearin G."/>
            <person name="Gearin C.R."/>
            <person name="Giannoukos G."/>
            <person name="Goode T."/>
            <person name="Graham J."/>
            <person name="Grandbois E."/>
            <person name="Grewal S."/>
            <person name="Gyaltsen K."/>
            <person name="Hafez N."/>
            <person name="Hagos B."/>
            <person name="Hall J."/>
            <person name="Henson C."/>
            <person name="Hollinger A."/>
            <person name="Honan T."/>
            <person name="Huard M.D."/>
            <person name="Hughes L."/>
            <person name="Hurhula B."/>
            <person name="Husby M.E."/>
            <person name="Kamat A."/>
            <person name="Kanga B."/>
            <person name="Kashin S."/>
            <person name="Khazanovich D."/>
            <person name="Kisner P."/>
            <person name="Lance K."/>
            <person name="Lara M."/>
            <person name="Lee W."/>
            <person name="Lennon N."/>
            <person name="Letendre F."/>
            <person name="LeVine R."/>
            <person name="Lipovsky A."/>
            <person name="Liu X."/>
            <person name="Liu J."/>
            <person name="Liu S."/>
            <person name="Lokyitsang T."/>
            <person name="Lokyitsang Y."/>
            <person name="Lubonja R."/>
            <person name="Lui A."/>
            <person name="MacDonald P."/>
            <person name="Magnisalis V."/>
            <person name="Maru K."/>
            <person name="Matthews C."/>
            <person name="McCusker W."/>
            <person name="McDonough S."/>
            <person name="Mehta T."/>
            <person name="Meldrim J."/>
            <person name="Meneus L."/>
            <person name="Mihai O."/>
            <person name="Mihalev A."/>
            <person name="Mihova T."/>
            <person name="Mittelman R."/>
            <person name="Mlenga V."/>
            <person name="Montmayeur A."/>
            <person name="Mulrain L."/>
            <person name="Navidi A."/>
            <person name="Naylor J."/>
            <person name="Negash T."/>
            <person name="Nguyen T."/>
            <person name="Nguyen N."/>
            <person name="Nicol R."/>
            <person name="Norbu C."/>
            <person name="Norbu N."/>
            <person name="Novod N."/>
            <person name="O'Neill B."/>
            <person name="Osman S."/>
            <person name="Markiewicz E."/>
            <person name="Oyono O.L."/>
            <person name="Patti C."/>
            <person name="Phunkhang P."/>
            <person name="Pierre F."/>
            <person name="Priest M."/>
            <person name="Raghuraman S."/>
            <person name="Rege F."/>
            <person name="Reyes R."/>
            <person name="Rise C."/>
            <person name="Rogov P."/>
            <person name="Ross K."/>
            <person name="Ryan E."/>
            <person name="Settipalli S."/>
            <person name="Shea T."/>
            <person name="Sherpa N."/>
            <person name="Shi L."/>
            <person name="Shih D."/>
            <person name="Sparrow T."/>
            <person name="Spaulding J."/>
            <person name="Stalker J."/>
            <person name="Stange-Thomann N."/>
            <person name="Stavropoulos S."/>
            <person name="Stone C."/>
            <person name="Strader C."/>
            <person name="Tesfaye S."/>
            <person name="Thomson T."/>
            <person name="Thoulutsang Y."/>
            <person name="Thoulutsang D."/>
            <person name="Topham K."/>
            <person name="Topping I."/>
            <person name="Tsamla T."/>
            <person name="Vassiliev H."/>
            <person name="Vo A."/>
            <person name="Wangchuk T."/>
            <person name="Wangdi T."/>
            <person name="Weiand M."/>
            <person name="Wilkinson J."/>
            <person name="Wilson A."/>
            <person name="Yadav S."/>
            <person name="Young G."/>
            <person name="Yu Q."/>
            <person name="Zembek L."/>
            <person name="Zhong D."/>
            <person name="Zimmer A."/>
            <person name="Zwirko Z."/>
            <person name="Jaffe D.B."/>
            <person name="Alvarez P."/>
            <person name="Brockman W."/>
            <person name="Butler J."/>
            <person name="Chin C."/>
            <person name="Gnerre S."/>
            <person name="Grabherr M."/>
            <person name="Kleber M."/>
            <person name="Mauceli E."/>
            <person name="MacCallum I."/>
        </authorList>
    </citation>
    <scope>NUCLEOTIDE SEQUENCE [LARGE SCALE GENOMIC DNA]</scope>
    <source>
        <strain evidence="8">Tucson 14030-0811.24</strain>
    </source>
</reference>
<dbReference type="eggNOG" id="KOG0032">
    <property type="taxonomic scope" value="Eukaryota"/>
</dbReference>
<evidence type="ECO:0000256" key="4">
    <source>
        <dbReference type="ARBA" id="ARBA00022777"/>
    </source>
</evidence>
<dbReference type="GO" id="GO:0005634">
    <property type="term" value="C:nucleus"/>
    <property type="evidence" value="ECO:0007669"/>
    <property type="project" value="TreeGrafter"/>
</dbReference>
<dbReference type="FunCoup" id="B4NGR8">
    <property type="interactions" value="22"/>
</dbReference>
<evidence type="ECO:0000259" key="6">
    <source>
        <dbReference type="PROSITE" id="PS50011"/>
    </source>
</evidence>
<dbReference type="GO" id="GO:0005524">
    <property type="term" value="F:ATP binding"/>
    <property type="evidence" value="ECO:0007669"/>
    <property type="project" value="UniProtKB-KW"/>
</dbReference>
<dbReference type="Gene3D" id="1.10.510.10">
    <property type="entry name" value="Transferase(Phosphotransferase) domain 1"/>
    <property type="match status" value="1"/>
</dbReference>
<dbReference type="Pfam" id="PF00069">
    <property type="entry name" value="Pkinase"/>
    <property type="match status" value="1"/>
</dbReference>
<dbReference type="AlphaFoldDB" id="B4NGR8"/>
<keyword evidence="8" id="KW-1185">Reference proteome</keyword>
<evidence type="ECO:0000256" key="1">
    <source>
        <dbReference type="ARBA" id="ARBA00022527"/>
    </source>
</evidence>
<name>B4NGR8_DROWI</name>
<evidence type="ECO:0000313" key="7">
    <source>
        <dbReference type="EMBL" id="EDW84415.2"/>
    </source>
</evidence>
<evidence type="ECO:0000256" key="3">
    <source>
        <dbReference type="ARBA" id="ARBA00022741"/>
    </source>
</evidence>
<keyword evidence="5" id="KW-0067">ATP-binding</keyword>
<dbReference type="STRING" id="7260.B4NGR8"/>
<keyword evidence="2" id="KW-0808">Transferase</keyword>
<dbReference type="Gene3D" id="3.30.200.20">
    <property type="entry name" value="Phosphorylase Kinase, domain 1"/>
    <property type="match status" value="1"/>
</dbReference>
<dbReference type="InterPro" id="IPR000719">
    <property type="entry name" value="Prot_kinase_dom"/>
</dbReference>
<dbReference type="GO" id="GO:0004674">
    <property type="term" value="F:protein serine/threonine kinase activity"/>
    <property type="evidence" value="ECO:0007669"/>
    <property type="project" value="UniProtKB-KW"/>
</dbReference>
<dbReference type="EMBL" id="CH964272">
    <property type="protein sequence ID" value="EDW84415.2"/>
    <property type="molecule type" value="Genomic_DNA"/>
</dbReference>
<keyword evidence="4" id="KW-0418">Kinase</keyword>
<sequence>MASPLPKDLPQAIRLFIDVSKPISQTRYSTVFKGQGKVKRDKKYLIKMVEKHNMDQIRSGEFKEIQIIRQLQGHANIVQLIYSVEQPKQAYIIKECLDTDVSKLMSQYGPFSEKVARQIVRDVTSGLMHLHREKIIHRNIKPENLVVQLKKSTSDGTCPEILAVKISDFGLATYYSGKKIYECCGTGNFVPPETVKHSGYDFGMDVWCLGVTLFYMVCNEYPFGNNTTNSDEIFMSTLHSSPCLPSSKRSQLSNELQLCIDGMLNKIPAFRLTVADIARHPFLRET</sequence>
<dbReference type="Proteomes" id="UP000007798">
    <property type="component" value="Unassembled WGS sequence"/>
</dbReference>
<dbReference type="HOGENOM" id="CLU_666102_0_0_1"/>
<evidence type="ECO:0000256" key="5">
    <source>
        <dbReference type="ARBA" id="ARBA00022840"/>
    </source>
</evidence>
<proteinExistence type="predicted"/>
<dbReference type="PROSITE" id="PS50011">
    <property type="entry name" value="PROTEIN_KINASE_DOM"/>
    <property type="match status" value="1"/>
</dbReference>
<protein>
    <recommendedName>
        <fullName evidence="6">Protein kinase domain-containing protein</fullName>
    </recommendedName>
</protein>
<dbReference type="OrthoDB" id="346907at2759"/>
<evidence type="ECO:0000256" key="2">
    <source>
        <dbReference type="ARBA" id="ARBA00022679"/>
    </source>
</evidence>
<dbReference type="PANTHER" id="PTHR24345">
    <property type="entry name" value="SERINE/THREONINE-PROTEIN KINASE PLK"/>
    <property type="match status" value="1"/>
</dbReference>
<dbReference type="InParanoid" id="B4NGR8"/>
<gene>
    <name evidence="7" type="primary">Dwil\GK18942</name>
    <name evidence="7" type="ORF">Dwil_GK18942</name>
</gene>
<keyword evidence="1" id="KW-0723">Serine/threonine-protein kinase</keyword>
<dbReference type="KEGG" id="dwi:6651361"/>
<dbReference type="SUPFAM" id="SSF56112">
    <property type="entry name" value="Protein kinase-like (PK-like)"/>
    <property type="match status" value="1"/>
</dbReference>